<feature type="region of interest" description="Disordered" evidence="1">
    <location>
        <begin position="27"/>
        <end position="84"/>
    </location>
</feature>
<evidence type="ECO:0008006" key="5">
    <source>
        <dbReference type="Google" id="ProtNLM"/>
    </source>
</evidence>
<reference evidence="3" key="1">
    <citation type="submission" date="2020-04" db="EMBL/GenBank/DDBJ databases">
        <title>Description of Shewanella salipaludis sp. nov., isolated from a salt marsh.</title>
        <authorList>
            <person name="Park S."/>
            <person name="Yoon J.-H."/>
        </authorList>
    </citation>
    <scope>NUCLEOTIDE SEQUENCE</scope>
    <source>
        <strain evidence="3">SHSM-M6</strain>
    </source>
</reference>
<feature type="signal peptide" evidence="2">
    <location>
        <begin position="1"/>
        <end position="26"/>
    </location>
</feature>
<feature type="compositionally biased region" description="Polar residues" evidence="1">
    <location>
        <begin position="54"/>
        <end position="68"/>
    </location>
</feature>
<accession>A0A972JNX8</accession>
<name>A0A972JNX8_9GAMM</name>
<sequence length="211" mass="23641">MMANDGKGLWLSLGFCALVLPLAVQAGPQQGSHPGSQHKPGQHQVGQHKAGQHQPGQGHQWRNQQGRQDPQHLSHRDRHSGHGRHFASHRRHAWYPWGLGWNSGWGWNAGLGWNSGWGWNAGLGWHDAWGYPYSGIALSVPLNYGMARPEPGAAPRALPARVTTRVQQAPPGLKRLPDNARVIQQDGRTLYEWQGVNYRFDWQTQTYQSVK</sequence>
<feature type="chain" id="PRO_5038144777" description="YXWGXW repeat-containing protein" evidence="2">
    <location>
        <begin position="27"/>
        <end position="211"/>
    </location>
</feature>
<comment type="caution">
    <text evidence="3">The sequence shown here is derived from an EMBL/GenBank/DDBJ whole genome shotgun (WGS) entry which is preliminary data.</text>
</comment>
<dbReference type="EMBL" id="JAAXYH010000014">
    <property type="protein sequence ID" value="NMH66606.1"/>
    <property type="molecule type" value="Genomic_DNA"/>
</dbReference>
<gene>
    <name evidence="3" type="ORF">HC757_15730</name>
</gene>
<feature type="compositionally biased region" description="Basic residues" evidence="1">
    <location>
        <begin position="75"/>
        <end position="84"/>
    </location>
</feature>
<evidence type="ECO:0000256" key="1">
    <source>
        <dbReference type="SAM" id="MobiDB-lite"/>
    </source>
</evidence>
<protein>
    <recommendedName>
        <fullName evidence="5">YXWGXW repeat-containing protein</fullName>
    </recommendedName>
</protein>
<keyword evidence="4" id="KW-1185">Reference proteome</keyword>
<dbReference type="RefSeq" id="WP_169565334.1">
    <property type="nucleotide sequence ID" value="NZ_JAAXYH010000014.1"/>
</dbReference>
<proteinExistence type="predicted"/>
<organism evidence="3 4">
    <name type="scientific">Shewanella salipaludis</name>
    <dbReference type="NCBI Taxonomy" id="2723052"/>
    <lineage>
        <taxon>Bacteria</taxon>
        <taxon>Pseudomonadati</taxon>
        <taxon>Pseudomonadota</taxon>
        <taxon>Gammaproteobacteria</taxon>
        <taxon>Alteromonadales</taxon>
        <taxon>Shewanellaceae</taxon>
        <taxon>Shewanella</taxon>
    </lineage>
</organism>
<evidence type="ECO:0000313" key="3">
    <source>
        <dbReference type="EMBL" id="NMH66606.1"/>
    </source>
</evidence>
<evidence type="ECO:0000256" key="2">
    <source>
        <dbReference type="SAM" id="SignalP"/>
    </source>
</evidence>
<dbReference type="AlphaFoldDB" id="A0A972JNX8"/>
<dbReference type="Proteomes" id="UP000737113">
    <property type="component" value="Unassembled WGS sequence"/>
</dbReference>
<keyword evidence="2" id="KW-0732">Signal</keyword>
<evidence type="ECO:0000313" key="4">
    <source>
        <dbReference type="Proteomes" id="UP000737113"/>
    </source>
</evidence>